<feature type="domain" description="RING-type" evidence="6">
    <location>
        <begin position="238"/>
        <end position="281"/>
    </location>
</feature>
<dbReference type="PROSITE" id="PS50089">
    <property type="entry name" value="ZF_RING_2"/>
    <property type="match status" value="1"/>
</dbReference>
<proteinExistence type="predicted"/>
<dbReference type="Proteomes" id="UP000751190">
    <property type="component" value="Unassembled WGS sequence"/>
</dbReference>
<name>A0A8J6CF30_DIALT</name>
<dbReference type="AlphaFoldDB" id="A0A8J6CF30"/>
<dbReference type="SUPFAM" id="SSF57850">
    <property type="entry name" value="RING/U-box"/>
    <property type="match status" value="1"/>
</dbReference>
<keyword evidence="3" id="KW-0862">Zinc</keyword>
<dbReference type="InterPro" id="IPR018957">
    <property type="entry name" value="Znf_C3HC4_RING-type"/>
</dbReference>
<reference evidence="7" key="1">
    <citation type="submission" date="2021-05" db="EMBL/GenBank/DDBJ databases">
        <title>The genome of the haptophyte Pavlova lutheri (Diacronema luteri, Pavlovales) - a model for lipid biosynthesis in eukaryotic algae.</title>
        <authorList>
            <person name="Hulatt C.J."/>
            <person name="Posewitz M.C."/>
        </authorList>
    </citation>
    <scope>NUCLEOTIDE SEQUENCE</scope>
    <source>
        <strain evidence="7">NIVA-4/92</strain>
    </source>
</reference>
<keyword evidence="8" id="KW-1185">Reference proteome</keyword>
<dbReference type="PROSITE" id="PS00518">
    <property type="entry name" value="ZF_RING_1"/>
    <property type="match status" value="1"/>
</dbReference>
<feature type="region of interest" description="Disordered" evidence="5">
    <location>
        <begin position="1"/>
        <end position="25"/>
    </location>
</feature>
<gene>
    <name evidence="7" type="ORF">KFE25_006622</name>
</gene>
<evidence type="ECO:0000313" key="7">
    <source>
        <dbReference type="EMBL" id="KAG8467570.1"/>
    </source>
</evidence>
<evidence type="ECO:0000256" key="3">
    <source>
        <dbReference type="ARBA" id="ARBA00022833"/>
    </source>
</evidence>
<evidence type="ECO:0000256" key="5">
    <source>
        <dbReference type="SAM" id="MobiDB-lite"/>
    </source>
</evidence>
<dbReference type="CDD" id="cd16449">
    <property type="entry name" value="RING-HC"/>
    <property type="match status" value="1"/>
</dbReference>
<dbReference type="InterPro" id="IPR001841">
    <property type="entry name" value="Znf_RING"/>
</dbReference>
<sequence>MPTHQRGAASRADTSKLGRAEEEGDIPTQLLELSRLARSDVALEPKRAGKFAAAWLELARKHDAKSVGAAEEALRVARRALAQREPLVVRAQMRQPSRVCIDLTGGDDERPRAIARAAPRGKRPWSGAHDAPTERPAQARRPAHAEISLRGAGAPRPAAATARAPHSAAAACSAADYDSWREPLQPAPISSELLPPAHPTRALAALAPTLAATPSPGGRDAQLADEEEAKAVQSDHTCLICKGVLFKPATLPCMHSYCIDCAREWRDNLGPRDAAPCPACKTMYGTLALNERLSRNVANLYPIATASKAMERERNSKLLARKRLRTLMQGRRLELSDARSYFALLDAQLFNLDDDAFLCKCGCPCVRIPDENGRERVKCPLRNSCHYSAFV</sequence>
<keyword evidence="1" id="KW-0479">Metal-binding</keyword>
<feature type="region of interest" description="Disordered" evidence="5">
    <location>
        <begin position="116"/>
        <end position="144"/>
    </location>
</feature>
<evidence type="ECO:0000256" key="2">
    <source>
        <dbReference type="ARBA" id="ARBA00022771"/>
    </source>
</evidence>
<dbReference type="EMBL" id="JAGTXO010000005">
    <property type="protein sequence ID" value="KAG8467570.1"/>
    <property type="molecule type" value="Genomic_DNA"/>
</dbReference>
<protein>
    <recommendedName>
        <fullName evidence="6">RING-type domain-containing protein</fullName>
    </recommendedName>
</protein>
<keyword evidence="2 4" id="KW-0863">Zinc-finger</keyword>
<evidence type="ECO:0000256" key="4">
    <source>
        <dbReference type="PROSITE-ProRule" id="PRU00175"/>
    </source>
</evidence>
<evidence type="ECO:0000259" key="6">
    <source>
        <dbReference type="PROSITE" id="PS50089"/>
    </source>
</evidence>
<dbReference type="SMART" id="SM00184">
    <property type="entry name" value="RING"/>
    <property type="match status" value="1"/>
</dbReference>
<dbReference type="Pfam" id="PF00097">
    <property type="entry name" value="zf-C3HC4"/>
    <property type="match status" value="1"/>
</dbReference>
<evidence type="ECO:0000313" key="8">
    <source>
        <dbReference type="Proteomes" id="UP000751190"/>
    </source>
</evidence>
<dbReference type="OrthoDB" id="6105938at2759"/>
<dbReference type="Gene3D" id="3.30.40.10">
    <property type="entry name" value="Zinc/RING finger domain, C3HC4 (zinc finger)"/>
    <property type="match status" value="1"/>
</dbReference>
<dbReference type="GO" id="GO:0008270">
    <property type="term" value="F:zinc ion binding"/>
    <property type="evidence" value="ECO:0007669"/>
    <property type="project" value="UniProtKB-KW"/>
</dbReference>
<comment type="caution">
    <text evidence="7">The sequence shown here is derived from an EMBL/GenBank/DDBJ whole genome shotgun (WGS) entry which is preliminary data.</text>
</comment>
<dbReference type="InterPro" id="IPR013083">
    <property type="entry name" value="Znf_RING/FYVE/PHD"/>
</dbReference>
<organism evidence="7 8">
    <name type="scientific">Diacronema lutheri</name>
    <name type="common">Unicellular marine alga</name>
    <name type="synonym">Monochrysis lutheri</name>
    <dbReference type="NCBI Taxonomy" id="2081491"/>
    <lineage>
        <taxon>Eukaryota</taxon>
        <taxon>Haptista</taxon>
        <taxon>Haptophyta</taxon>
        <taxon>Pavlovophyceae</taxon>
        <taxon>Pavlovales</taxon>
        <taxon>Pavlovaceae</taxon>
        <taxon>Diacronema</taxon>
    </lineage>
</organism>
<evidence type="ECO:0000256" key="1">
    <source>
        <dbReference type="ARBA" id="ARBA00022723"/>
    </source>
</evidence>
<accession>A0A8J6CF30</accession>
<dbReference type="InterPro" id="IPR017907">
    <property type="entry name" value="Znf_RING_CS"/>
</dbReference>